<evidence type="ECO:0000256" key="4">
    <source>
        <dbReference type="ARBA" id="ARBA00022723"/>
    </source>
</evidence>
<dbReference type="SMART" id="SM00487">
    <property type="entry name" value="DEXDc"/>
    <property type="match status" value="1"/>
</dbReference>
<dbReference type="InterPro" id="IPR014001">
    <property type="entry name" value="Helicase_ATP-bd"/>
</dbReference>
<feature type="domain" description="Helicase ATP-binding" evidence="10">
    <location>
        <begin position="260"/>
        <end position="464"/>
    </location>
</feature>
<keyword evidence="8" id="KW-0067">ATP-binding</keyword>
<dbReference type="GO" id="GO:0016787">
    <property type="term" value="F:hydrolase activity"/>
    <property type="evidence" value="ECO:0007669"/>
    <property type="project" value="UniProtKB-KW"/>
</dbReference>
<dbReference type="Pfam" id="PF00270">
    <property type="entry name" value="DEAD"/>
    <property type="match status" value="1"/>
</dbReference>
<dbReference type="NCBIfam" id="TIGR01587">
    <property type="entry name" value="cas3_core"/>
    <property type="match status" value="1"/>
</dbReference>
<comment type="caution">
    <text evidence="12">The sequence shown here is derived from an EMBL/GenBank/DDBJ whole genome shotgun (WGS) entry which is preliminary data.</text>
</comment>
<accession>A0A849C7M8</accession>
<dbReference type="CDD" id="cd09641">
    <property type="entry name" value="Cas3''_I"/>
    <property type="match status" value="1"/>
</dbReference>
<evidence type="ECO:0000256" key="8">
    <source>
        <dbReference type="ARBA" id="ARBA00022840"/>
    </source>
</evidence>
<keyword evidence="7" id="KW-0347">Helicase</keyword>
<dbReference type="GO" id="GO:0051607">
    <property type="term" value="P:defense response to virus"/>
    <property type="evidence" value="ECO:0007669"/>
    <property type="project" value="UniProtKB-KW"/>
</dbReference>
<name>A0A849C7M8_9NOCA</name>
<keyword evidence="3" id="KW-0540">Nuclease</keyword>
<comment type="similarity">
    <text evidence="2">In the central section; belongs to the CRISPR-associated helicase Cas3 family.</text>
</comment>
<evidence type="ECO:0000256" key="2">
    <source>
        <dbReference type="ARBA" id="ARBA00009046"/>
    </source>
</evidence>
<evidence type="ECO:0000256" key="5">
    <source>
        <dbReference type="ARBA" id="ARBA00022741"/>
    </source>
</evidence>
<comment type="similarity">
    <text evidence="1">In the N-terminal section; belongs to the CRISPR-associated nuclease Cas3-HD family.</text>
</comment>
<dbReference type="PANTHER" id="PTHR47963:SF9">
    <property type="entry name" value="CRISPR-ASSOCIATED ENDONUCLEASE_HELICASE CAS3"/>
    <property type="match status" value="1"/>
</dbReference>
<dbReference type="GO" id="GO:0046872">
    <property type="term" value="F:metal ion binding"/>
    <property type="evidence" value="ECO:0007669"/>
    <property type="project" value="UniProtKB-KW"/>
</dbReference>
<keyword evidence="5" id="KW-0547">Nucleotide-binding</keyword>
<sequence>MARHLLDSVAVAGLLWDQWLPKRTQQLVSAALPRGLEDGRLLLRWLAGVHDIGKISRAFACQVPDLADRMHAKGLTFSGVPANRKALPHGLAGQVAVDRFLEQHGWSQPVARTYSIVVASHHGVPPTRQESRDAPRRKGLLGDGAWDRSREELLDHVTEFVGARERLQEWSRAPLPVPVQVLLTAAAIVTDWIASNQDLFPLDSDRDSEKVAVEAWKLLGLPAPWRPSPDTDGEDLFRKRFDLAADTKIRPLQAECVRLAESLDEPGLMIVEAPMGEGKTEAALLAAEVLARRFGVGGVFVALPTMATSNAMFDRVHEWAENLPDTAGSMFLAHGKAALNDTFNQLRRKGFASIGIDCGHQDVIAHSWYVGKKGPLANIVVGTIDQVLRASLKTRHVMLRHLALANKVVVIDEVHAADSYMSTYLERCLEWLGAYRVPVVLMSATLPPAQRLSLLQAYQRGVNGTEAGMDDIAVRDIYPCVTVWPSSVDAEPIAPSGRATDVRIEHLGDEIADVLSVLEDALPEGGVVGIVCNTVARAQELFEALRSSGRFDSNDELLLLHSRFVAPHRAEREKRLRALLGPPGKADRPKRFIVVGTQVIEQSLDIDVDLLITDLAPIDLLLQRVGRLHRHLRDSRPARVVSARCLIRGADWSGAVPVPVVGSVAVYQAARLLRAAAVLDRRSGGQIQIPGDVPALVADGYAESFVAPEGWESEVEAAERTWAAFESEQRVSAGTYLLGRPFGESASLRGWLTAAAPDVDGAGGQAQVRDGEDTIEAIVVRRDGDDVYVLDEVADYGGRLVPTEGPPPSRLAKALAGCTIRLPAALTRYGRMDAVLDTLEKNWYPGWQQSHWLAGELVLELDTSGSAIVAGHRLHYDTVLGLRIERMETPQ</sequence>
<dbReference type="Pfam" id="PF18019">
    <property type="entry name" value="Cas3_HD"/>
    <property type="match status" value="1"/>
</dbReference>
<dbReference type="AlphaFoldDB" id="A0A849C7M8"/>
<evidence type="ECO:0000259" key="10">
    <source>
        <dbReference type="PROSITE" id="PS51192"/>
    </source>
</evidence>
<dbReference type="PROSITE" id="PS51192">
    <property type="entry name" value="HELICASE_ATP_BIND_1"/>
    <property type="match status" value="1"/>
</dbReference>
<dbReference type="InterPro" id="IPR050547">
    <property type="entry name" value="DEAD_box_RNA_helicases"/>
</dbReference>
<evidence type="ECO:0000256" key="6">
    <source>
        <dbReference type="ARBA" id="ARBA00022801"/>
    </source>
</evidence>
<dbReference type="GO" id="GO:0003723">
    <property type="term" value="F:RNA binding"/>
    <property type="evidence" value="ECO:0007669"/>
    <property type="project" value="TreeGrafter"/>
</dbReference>
<dbReference type="Gene3D" id="3.40.50.300">
    <property type="entry name" value="P-loop containing nucleotide triphosphate hydrolases"/>
    <property type="match status" value="2"/>
</dbReference>
<evidence type="ECO:0000259" key="11">
    <source>
        <dbReference type="PROSITE" id="PS51643"/>
    </source>
</evidence>
<dbReference type="InterPro" id="IPR038257">
    <property type="entry name" value="CRISPR-assoc_Cas3_HD_sf"/>
</dbReference>
<organism evidence="12 13">
    <name type="scientific">Nocardia uniformis</name>
    <dbReference type="NCBI Taxonomy" id="53432"/>
    <lineage>
        <taxon>Bacteria</taxon>
        <taxon>Bacillati</taxon>
        <taxon>Actinomycetota</taxon>
        <taxon>Actinomycetes</taxon>
        <taxon>Mycobacteriales</taxon>
        <taxon>Nocardiaceae</taxon>
        <taxon>Nocardia</taxon>
    </lineage>
</organism>
<keyword evidence="4" id="KW-0479">Metal-binding</keyword>
<dbReference type="SMART" id="SM00490">
    <property type="entry name" value="HELICc"/>
    <property type="match status" value="1"/>
</dbReference>
<dbReference type="NCBIfam" id="TIGR01596">
    <property type="entry name" value="cas3_HD"/>
    <property type="match status" value="1"/>
</dbReference>
<dbReference type="Pfam" id="PF18395">
    <property type="entry name" value="Cas3_C"/>
    <property type="match status" value="1"/>
</dbReference>
<dbReference type="GO" id="GO:0003724">
    <property type="term" value="F:RNA helicase activity"/>
    <property type="evidence" value="ECO:0007669"/>
    <property type="project" value="TreeGrafter"/>
</dbReference>
<evidence type="ECO:0000256" key="7">
    <source>
        <dbReference type="ARBA" id="ARBA00022806"/>
    </source>
</evidence>
<dbReference type="GO" id="GO:0004518">
    <property type="term" value="F:nuclease activity"/>
    <property type="evidence" value="ECO:0007669"/>
    <property type="project" value="UniProtKB-KW"/>
</dbReference>
<dbReference type="InterPro" id="IPR006483">
    <property type="entry name" value="CRISPR-assoc_Cas3_HD"/>
</dbReference>
<dbReference type="Proteomes" id="UP000586827">
    <property type="component" value="Unassembled WGS sequence"/>
</dbReference>
<dbReference type="Pfam" id="PF22590">
    <property type="entry name" value="Cas3-like_C_2"/>
    <property type="match status" value="1"/>
</dbReference>
<dbReference type="InterPro" id="IPR011545">
    <property type="entry name" value="DEAD/DEAH_box_helicase_dom"/>
</dbReference>
<evidence type="ECO:0000256" key="1">
    <source>
        <dbReference type="ARBA" id="ARBA00006847"/>
    </source>
</evidence>
<dbReference type="InterPro" id="IPR054712">
    <property type="entry name" value="Cas3-like_dom"/>
</dbReference>
<dbReference type="Gene3D" id="1.10.3210.30">
    <property type="match status" value="1"/>
</dbReference>
<dbReference type="InterPro" id="IPR027417">
    <property type="entry name" value="P-loop_NTPase"/>
</dbReference>
<dbReference type="PANTHER" id="PTHR47963">
    <property type="entry name" value="DEAD-BOX ATP-DEPENDENT RNA HELICASE 47, MITOCHONDRIAL"/>
    <property type="match status" value="1"/>
</dbReference>
<dbReference type="InterPro" id="IPR006474">
    <property type="entry name" value="Helicase_Cas3_CRISPR-ass_core"/>
</dbReference>
<keyword evidence="6" id="KW-0378">Hydrolase</keyword>
<dbReference type="InterPro" id="IPR001650">
    <property type="entry name" value="Helicase_C-like"/>
</dbReference>
<dbReference type="InterPro" id="IPR041372">
    <property type="entry name" value="Cas3_C"/>
</dbReference>
<protein>
    <submittedName>
        <fullName evidence="12">CRISPR-associated helicase Cas3</fullName>
    </submittedName>
</protein>
<dbReference type="EMBL" id="JABELX010000007">
    <property type="protein sequence ID" value="NNH72315.1"/>
    <property type="molecule type" value="Genomic_DNA"/>
</dbReference>
<dbReference type="PROSITE" id="PS51643">
    <property type="entry name" value="HD_CAS3"/>
    <property type="match status" value="1"/>
</dbReference>
<feature type="domain" description="HD Cas3-type" evidence="11">
    <location>
        <begin position="1"/>
        <end position="193"/>
    </location>
</feature>
<dbReference type="SUPFAM" id="SSF52540">
    <property type="entry name" value="P-loop containing nucleoside triphosphate hydrolases"/>
    <property type="match status" value="1"/>
</dbReference>
<proteinExistence type="inferred from homology"/>
<evidence type="ECO:0000313" key="12">
    <source>
        <dbReference type="EMBL" id="NNH72315.1"/>
    </source>
</evidence>
<reference evidence="12 13" key="1">
    <citation type="submission" date="2020-05" db="EMBL/GenBank/DDBJ databases">
        <title>MicrobeNet Type strains.</title>
        <authorList>
            <person name="Nicholson A.C."/>
        </authorList>
    </citation>
    <scope>NUCLEOTIDE SEQUENCE [LARGE SCALE GENOMIC DNA]</scope>
    <source>
        <strain evidence="12 13">JCM 3224</strain>
    </source>
</reference>
<evidence type="ECO:0000256" key="9">
    <source>
        <dbReference type="ARBA" id="ARBA00023118"/>
    </source>
</evidence>
<dbReference type="GO" id="GO:0005524">
    <property type="term" value="F:ATP binding"/>
    <property type="evidence" value="ECO:0007669"/>
    <property type="project" value="UniProtKB-KW"/>
</dbReference>
<gene>
    <name evidence="12" type="primary">cas3</name>
    <name evidence="12" type="ORF">HLB23_21050</name>
</gene>
<evidence type="ECO:0000256" key="3">
    <source>
        <dbReference type="ARBA" id="ARBA00022722"/>
    </source>
</evidence>
<evidence type="ECO:0000313" key="13">
    <source>
        <dbReference type="Proteomes" id="UP000586827"/>
    </source>
</evidence>
<keyword evidence="9" id="KW-0051">Antiviral defense</keyword>
<keyword evidence="13" id="KW-1185">Reference proteome</keyword>